<sequence>MDYHISQSDLKKLLEGNPQLVKKSNESGEHWRFDVKTASDYRYSSIEQGDEAGLLEGKVGAQLFLTWDSSGKLAKINFWYTKLNGEKQPQIHVFNAFLDGTMTDSIYE</sequence>
<organism evidence="1 2">
    <name type="scientific">Paenibacillus elgii</name>
    <dbReference type="NCBI Taxonomy" id="189691"/>
    <lineage>
        <taxon>Bacteria</taxon>
        <taxon>Bacillati</taxon>
        <taxon>Bacillota</taxon>
        <taxon>Bacilli</taxon>
        <taxon>Bacillales</taxon>
        <taxon>Paenibacillaceae</taxon>
        <taxon>Paenibacillus</taxon>
    </lineage>
</organism>
<evidence type="ECO:0000313" key="2">
    <source>
        <dbReference type="Proteomes" id="UP000076563"/>
    </source>
</evidence>
<name>A0A161RX33_9BACL</name>
<reference evidence="2" key="1">
    <citation type="submission" date="2016-01" db="EMBL/GenBank/DDBJ databases">
        <title>Draft genome of Chromobacterium sp. F49.</title>
        <authorList>
            <person name="Hong K.W."/>
        </authorList>
    </citation>
    <scope>NUCLEOTIDE SEQUENCE [LARGE SCALE GENOMIC DNA]</scope>
    <source>
        <strain evidence="2">M63</strain>
    </source>
</reference>
<protein>
    <submittedName>
        <fullName evidence="1">Uncharacterized protein</fullName>
    </submittedName>
</protein>
<accession>A0A161RX33</accession>
<keyword evidence="2" id="KW-1185">Reference proteome</keyword>
<evidence type="ECO:0000313" key="1">
    <source>
        <dbReference type="EMBL" id="KZE76069.1"/>
    </source>
</evidence>
<dbReference type="Proteomes" id="UP000076563">
    <property type="component" value="Unassembled WGS sequence"/>
</dbReference>
<comment type="caution">
    <text evidence="1">The sequence shown here is derived from an EMBL/GenBank/DDBJ whole genome shotgun (WGS) entry which is preliminary data.</text>
</comment>
<gene>
    <name evidence="1" type="ORF">AV654_24445</name>
</gene>
<dbReference type="EMBL" id="LQRA01000069">
    <property type="protein sequence ID" value="KZE76069.1"/>
    <property type="molecule type" value="Genomic_DNA"/>
</dbReference>
<dbReference type="AlphaFoldDB" id="A0A161RX33"/>
<proteinExistence type="predicted"/>